<dbReference type="AlphaFoldDB" id="A0A2G9TQS7"/>
<reference evidence="5 6" key="1">
    <citation type="submission" date="2015-09" db="EMBL/GenBank/DDBJ databases">
        <title>Draft genome of the parasitic nematode Teladorsagia circumcincta isolate WARC Sus (inbred).</title>
        <authorList>
            <person name="Mitreva M."/>
        </authorList>
    </citation>
    <scope>NUCLEOTIDE SEQUENCE [LARGE SCALE GENOMIC DNA]</scope>
    <source>
        <strain evidence="5 6">S</strain>
    </source>
</reference>
<organism evidence="5 6">
    <name type="scientific">Teladorsagia circumcincta</name>
    <name type="common">Brown stomach worm</name>
    <name type="synonym">Ostertagia circumcincta</name>
    <dbReference type="NCBI Taxonomy" id="45464"/>
    <lineage>
        <taxon>Eukaryota</taxon>
        <taxon>Metazoa</taxon>
        <taxon>Ecdysozoa</taxon>
        <taxon>Nematoda</taxon>
        <taxon>Chromadorea</taxon>
        <taxon>Rhabditida</taxon>
        <taxon>Rhabditina</taxon>
        <taxon>Rhabditomorpha</taxon>
        <taxon>Strongyloidea</taxon>
        <taxon>Trichostrongylidae</taxon>
        <taxon>Teladorsagia</taxon>
    </lineage>
</organism>
<evidence type="ECO:0000313" key="5">
    <source>
        <dbReference type="EMBL" id="PIO60341.1"/>
    </source>
</evidence>
<dbReference type="PROSITE" id="PS01186">
    <property type="entry name" value="EGF_2"/>
    <property type="match status" value="1"/>
</dbReference>
<dbReference type="EMBL" id="KZ355674">
    <property type="protein sequence ID" value="PIO60341.1"/>
    <property type="molecule type" value="Genomic_DNA"/>
</dbReference>
<evidence type="ECO:0000259" key="4">
    <source>
        <dbReference type="PROSITE" id="PS50026"/>
    </source>
</evidence>
<gene>
    <name evidence="5" type="ORF">TELCIR_18166</name>
</gene>
<comment type="caution">
    <text evidence="2">Lacks conserved residue(s) required for the propagation of feature annotation.</text>
</comment>
<dbReference type="Proteomes" id="UP000230423">
    <property type="component" value="Unassembled WGS sequence"/>
</dbReference>
<accession>A0A2G9TQS7</accession>
<keyword evidence="2" id="KW-0245">EGF-like domain</keyword>
<name>A0A2G9TQS7_TELCI</name>
<dbReference type="PROSITE" id="PS00022">
    <property type="entry name" value="EGF_1"/>
    <property type="match status" value="1"/>
</dbReference>
<dbReference type="Gene3D" id="2.60.120.290">
    <property type="entry name" value="Spermadhesin, CUB domain"/>
    <property type="match status" value="1"/>
</dbReference>
<protein>
    <recommendedName>
        <fullName evidence="7">CUB domain-containing protein</fullName>
    </recommendedName>
</protein>
<feature type="disulfide bond" evidence="2">
    <location>
        <begin position="39"/>
        <end position="48"/>
    </location>
</feature>
<evidence type="ECO:0008006" key="7">
    <source>
        <dbReference type="Google" id="ProtNLM"/>
    </source>
</evidence>
<feature type="domain" description="CUB" evidence="3">
    <location>
        <begin position="56"/>
        <end position="175"/>
    </location>
</feature>
<dbReference type="InterPro" id="IPR000859">
    <property type="entry name" value="CUB_dom"/>
</dbReference>
<dbReference type="InterPro" id="IPR035914">
    <property type="entry name" value="Sperma_CUB_dom_sf"/>
</dbReference>
<proteinExistence type="predicted"/>
<evidence type="ECO:0000313" key="6">
    <source>
        <dbReference type="Proteomes" id="UP000230423"/>
    </source>
</evidence>
<evidence type="ECO:0000259" key="3">
    <source>
        <dbReference type="PROSITE" id="PS01180"/>
    </source>
</evidence>
<feature type="domain" description="EGF-like" evidence="4">
    <location>
        <begin position="11"/>
        <end position="49"/>
    </location>
</feature>
<dbReference type="InterPro" id="IPR000742">
    <property type="entry name" value="EGF"/>
</dbReference>
<dbReference type="SUPFAM" id="SSF49854">
    <property type="entry name" value="Spermadhesin, CUB domain"/>
    <property type="match status" value="1"/>
</dbReference>
<dbReference type="OrthoDB" id="5858639at2759"/>
<evidence type="ECO:0000256" key="2">
    <source>
        <dbReference type="PROSITE-ProRule" id="PRU00076"/>
    </source>
</evidence>
<dbReference type="PROSITE" id="PS50026">
    <property type="entry name" value="EGF_3"/>
    <property type="match status" value="1"/>
</dbReference>
<dbReference type="PROSITE" id="PS01180">
    <property type="entry name" value="CUB"/>
    <property type="match status" value="1"/>
</dbReference>
<keyword evidence="6" id="KW-1185">Reference proteome</keyword>
<evidence type="ECO:0000256" key="1">
    <source>
        <dbReference type="ARBA" id="ARBA00023157"/>
    </source>
</evidence>
<sequence length="188" mass="20738">MVAQLFSGESASDKCENNTSAQCKNGGFAHPRNCSKCICPTGYGGDFCDERPPKLCGEKLNATTNWTQLITANSSGMTQGGEDGYRRCVYWLNAPNGSNIEVRLTKLPAKVAKEGCIYAGVEIKAREDQRLTGYRFCSKNDVNTTLISNSSTVPVIVYSRRRRNTTATELEYRIARETTEKEARTVEG</sequence>
<keyword evidence="1 2" id="KW-1015">Disulfide bond</keyword>